<feature type="domain" description="Nudix hydrolase" evidence="5">
    <location>
        <begin position="3"/>
        <end position="136"/>
    </location>
</feature>
<dbReference type="GO" id="GO:0034432">
    <property type="term" value="F:bis(5'-adenosyl)-pentaphosphatase activity"/>
    <property type="evidence" value="ECO:0007669"/>
    <property type="project" value="TreeGrafter"/>
</dbReference>
<dbReference type="GO" id="GO:0008486">
    <property type="term" value="F:diphosphoinositol-polyphosphate diphosphatase activity"/>
    <property type="evidence" value="ECO:0007669"/>
    <property type="project" value="TreeGrafter"/>
</dbReference>
<comment type="caution">
    <text evidence="6">The sequence shown here is derived from an EMBL/GenBank/DDBJ whole genome shotgun (WGS) entry which is preliminary data.</text>
</comment>
<dbReference type="GO" id="GO:0034431">
    <property type="term" value="F:bis(5'-adenosyl)-hexaphosphatase activity"/>
    <property type="evidence" value="ECO:0007669"/>
    <property type="project" value="TreeGrafter"/>
</dbReference>
<dbReference type="GO" id="GO:0046872">
    <property type="term" value="F:metal ion binding"/>
    <property type="evidence" value="ECO:0007669"/>
    <property type="project" value="UniProtKB-KW"/>
</dbReference>
<dbReference type="STRING" id="217511.GCA_001463845_02019"/>
<dbReference type="PANTHER" id="PTHR12629">
    <property type="entry name" value="DIPHOSPHOINOSITOL POLYPHOSPHATE PHOSPHOHYDROLASE"/>
    <property type="match status" value="1"/>
</dbReference>
<dbReference type="GO" id="GO:1901909">
    <property type="term" value="P:diadenosine hexaphosphate catabolic process"/>
    <property type="evidence" value="ECO:0007669"/>
    <property type="project" value="TreeGrafter"/>
</dbReference>
<dbReference type="GO" id="GO:0071543">
    <property type="term" value="P:diphosphoinositol polyphosphate metabolic process"/>
    <property type="evidence" value="ECO:0007669"/>
    <property type="project" value="TreeGrafter"/>
</dbReference>
<evidence type="ECO:0000256" key="4">
    <source>
        <dbReference type="ARBA" id="ARBA00022842"/>
    </source>
</evidence>
<comment type="cofactor">
    <cofactor evidence="1">
        <name>Mg(2+)</name>
        <dbReference type="ChEBI" id="CHEBI:18420"/>
    </cofactor>
</comment>
<evidence type="ECO:0000259" key="5">
    <source>
        <dbReference type="PROSITE" id="PS51462"/>
    </source>
</evidence>
<name>Q0G0P1_9HYPH</name>
<evidence type="ECO:0000256" key="3">
    <source>
        <dbReference type="ARBA" id="ARBA00022801"/>
    </source>
</evidence>
<dbReference type="InterPro" id="IPR000086">
    <property type="entry name" value="NUDIX_hydrolase_dom"/>
</dbReference>
<proteinExistence type="predicted"/>
<dbReference type="EMBL" id="AATP01000005">
    <property type="protein sequence ID" value="EAU40948.1"/>
    <property type="molecule type" value="Genomic_DNA"/>
</dbReference>
<evidence type="ECO:0000313" key="7">
    <source>
        <dbReference type="Proteomes" id="UP000004310"/>
    </source>
</evidence>
<dbReference type="PANTHER" id="PTHR12629:SF0">
    <property type="entry name" value="DIPHOSPHOINOSITOL-POLYPHOSPHATE DIPHOSPHATASE"/>
    <property type="match status" value="1"/>
</dbReference>
<dbReference type="RefSeq" id="WP_007068856.1">
    <property type="nucleotide sequence ID" value="NZ_DS022272.1"/>
</dbReference>
<reference evidence="6 7" key="1">
    <citation type="journal article" date="2010" name="J. Bacteriol.">
        <title>Genome sequence of Fulvimarina pelagi HTCC2506T, a Mn(II)-oxidizing alphaproteobacterium possessing an aerobic anoxygenic photosynthetic gene cluster and Xanthorhodopsin.</title>
        <authorList>
            <person name="Kang I."/>
            <person name="Oh H.M."/>
            <person name="Lim S.I."/>
            <person name="Ferriera S."/>
            <person name="Giovannoni S.J."/>
            <person name="Cho J.C."/>
        </authorList>
    </citation>
    <scope>NUCLEOTIDE SEQUENCE [LARGE SCALE GENOMIC DNA]</scope>
    <source>
        <strain evidence="6 7">HTCC2506</strain>
    </source>
</reference>
<dbReference type="GO" id="GO:1901907">
    <property type="term" value="P:diadenosine pentaphosphate catabolic process"/>
    <property type="evidence" value="ECO:0007669"/>
    <property type="project" value="TreeGrafter"/>
</dbReference>
<dbReference type="Pfam" id="PF00293">
    <property type="entry name" value="NUDIX"/>
    <property type="match status" value="1"/>
</dbReference>
<keyword evidence="2" id="KW-0479">Metal-binding</keyword>
<dbReference type="AlphaFoldDB" id="Q0G0P1"/>
<keyword evidence="7" id="KW-1185">Reference proteome</keyword>
<dbReference type="InterPro" id="IPR015797">
    <property type="entry name" value="NUDIX_hydrolase-like_dom_sf"/>
</dbReference>
<evidence type="ECO:0000256" key="1">
    <source>
        <dbReference type="ARBA" id="ARBA00001946"/>
    </source>
</evidence>
<organism evidence="6 7">
    <name type="scientific">Fulvimarina pelagi HTCC2506</name>
    <dbReference type="NCBI Taxonomy" id="314231"/>
    <lineage>
        <taxon>Bacteria</taxon>
        <taxon>Pseudomonadati</taxon>
        <taxon>Pseudomonadota</taxon>
        <taxon>Alphaproteobacteria</taxon>
        <taxon>Hyphomicrobiales</taxon>
        <taxon>Aurantimonadaceae</taxon>
        <taxon>Fulvimarina</taxon>
    </lineage>
</organism>
<dbReference type="HOGENOM" id="CLU_037162_8_1_5"/>
<gene>
    <name evidence="6" type="ORF">FP2506_18709</name>
</gene>
<dbReference type="Proteomes" id="UP000004310">
    <property type="component" value="Unassembled WGS sequence"/>
</dbReference>
<dbReference type="GO" id="GO:0005737">
    <property type="term" value="C:cytoplasm"/>
    <property type="evidence" value="ECO:0007669"/>
    <property type="project" value="TreeGrafter"/>
</dbReference>
<keyword evidence="3 6" id="KW-0378">Hydrolase</keyword>
<dbReference type="PROSITE" id="PS51462">
    <property type="entry name" value="NUDIX"/>
    <property type="match status" value="1"/>
</dbReference>
<dbReference type="eggNOG" id="COG0494">
    <property type="taxonomic scope" value="Bacteria"/>
</dbReference>
<sequence>MPKRRRQTAALPYRRSSKGRIEVLLVTSRDTGRWVLPKGWPMPGKQLRRAAEIEAYEEAGVVGKTAKKPIGTYDYDKIESRKKRTPCRVHVFPMPVEDLLDEWPEHDQRRREWFAFEEAAKSVDEKDLRSLLSNLDNVLE</sequence>
<evidence type="ECO:0000256" key="2">
    <source>
        <dbReference type="ARBA" id="ARBA00022723"/>
    </source>
</evidence>
<dbReference type="CDD" id="cd04666">
    <property type="entry name" value="NUDIX_DIPP2_like_Nudt4"/>
    <property type="match status" value="1"/>
</dbReference>
<keyword evidence="4" id="KW-0460">Magnesium</keyword>
<dbReference type="GO" id="GO:1901911">
    <property type="term" value="P:adenosine 5'-(hexahydrogen pentaphosphate) catabolic process"/>
    <property type="evidence" value="ECO:0007669"/>
    <property type="project" value="TreeGrafter"/>
</dbReference>
<dbReference type="Gene3D" id="3.90.79.10">
    <property type="entry name" value="Nucleoside Triphosphate Pyrophosphohydrolase"/>
    <property type="match status" value="1"/>
</dbReference>
<dbReference type="SUPFAM" id="SSF55811">
    <property type="entry name" value="Nudix"/>
    <property type="match status" value="1"/>
</dbReference>
<dbReference type="InterPro" id="IPR047198">
    <property type="entry name" value="DDP-like_NUDIX"/>
</dbReference>
<evidence type="ECO:0000313" key="6">
    <source>
        <dbReference type="EMBL" id="EAU40948.1"/>
    </source>
</evidence>
<dbReference type="GO" id="GO:0000298">
    <property type="term" value="F:endopolyphosphatase activity"/>
    <property type="evidence" value="ECO:0007669"/>
    <property type="project" value="TreeGrafter"/>
</dbReference>
<protein>
    <submittedName>
        <fullName evidence="6">NTP pyrophosphohydrolase, MutT family protein</fullName>
    </submittedName>
</protein>
<accession>Q0G0P1</accession>